<dbReference type="Gene3D" id="1.10.287.70">
    <property type="match status" value="1"/>
</dbReference>
<keyword evidence="1" id="KW-0812">Transmembrane</keyword>
<feature type="domain" description="Potassium channel" evidence="2">
    <location>
        <begin position="307"/>
        <end position="382"/>
    </location>
</feature>
<dbReference type="PRINTS" id="PR00169">
    <property type="entry name" value="KCHANNEL"/>
</dbReference>
<proteinExistence type="predicted"/>
<dbReference type="Pfam" id="PF07885">
    <property type="entry name" value="Ion_trans_2"/>
    <property type="match status" value="1"/>
</dbReference>
<organism evidence="3 4">
    <name type="scientific">Halanaerobium saccharolyticum</name>
    <dbReference type="NCBI Taxonomy" id="43595"/>
    <lineage>
        <taxon>Bacteria</taxon>
        <taxon>Bacillati</taxon>
        <taxon>Bacillota</taxon>
        <taxon>Clostridia</taxon>
        <taxon>Halanaerobiales</taxon>
        <taxon>Halanaerobiaceae</taxon>
        <taxon>Halanaerobium</taxon>
    </lineage>
</organism>
<reference evidence="3 4" key="1">
    <citation type="submission" date="2018-04" db="EMBL/GenBank/DDBJ databases">
        <title>Subsurface microbial communities from deep shales in Ohio and West Virginia, USA.</title>
        <authorList>
            <person name="Wrighton K."/>
        </authorList>
    </citation>
    <scope>NUCLEOTIDE SEQUENCE [LARGE SCALE GENOMIC DNA]</scope>
    <source>
        <strain evidence="3 4">WC1</strain>
    </source>
</reference>
<comment type="caution">
    <text evidence="3">The sequence shown here is derived from an EMBL/GenBank/DDBJ whole genome shotgun (WGS) entry which is preliminary data.</text>
</comment>
<keyword evidence="1" id="KW-1133">Transmembrane helix</keyword>
<name>A0A2T5RIX0_9FIRM</name>
<protein>
    <submittedName>
        <fullName evidence="3">Pentapeptide repeat protein</fullName>
    </submittedName>
</protein>
<keyword evidence="1" id="KW-0472">Membrane</keyword>
<evidence type="ECO:0000256" key="1">
    <source>
        <dbReference type="SAM" id="Phobius"/>
    </source>
</evidence>
<evidence type="ECO:0000313" key="4">
    <source>
        <dbReference type="Proteomes" id="UP000244089"/>
    </source>
</evidence>
<dbReference type="InterPro" id="IPR013099">
    <property type="entry name" value="K_chnl_dom"/>
</dbReference>
<dbReference type="AlphaFoldDB" id="A0A2T5RIX0"/>
<accession>A0A2T5RIX0</accession>
<evidence type="ECO:0000313" key="3">
    <source>
        <dbReference type="EMBL" id="PTV98366.1"/>
    </source>
</evidence>
<dbReference type="RefSeq" id="WP_181248171.1">
    <property type="nucleotide sequence ID" value="NZ_QAXS01000017.1"/>
</dbReference>
<feature type="transmembrane region" description="Helical" evidence="1">
    <location>
        <begin position="300"/>
        <end position="320"/>
    </location>
</feature>
<dbReference type="Gene3D" id="2.160.20.80">
    <property type="entry name" value="E3 ubiquitin-protein ligase SopA"/>
    <property type="match status" value="1"/>
</dbReference>
<sequence length="383" mass="45406">MEKNKCKHNYKDDFGKYHECNNKAWKNSKKNYCILHAKNNKKPKELFNDKLNEKIKNNKNKELDLTEVYFCDLSIFKNREIKKRIIFNNSYFTNECVFEGTLFKEKVNFSYVKSPKGSITFKNVVFKKDCEFSSIDFYQIYLSNVKFFGRANFKNSKIKMLDITDCGKTIFMSLADFSNTKFVLKANFSDSIFEKEVRFYNTKFHNNVNFDRSIFKNSVKFSGSEFKEVTCKKTFFEDKKVQEFLCRKARLFCEETGDREEADKYFKLERRAKRNQYNSYLHKFLEFCLADFTTEYGTSWLRILFLWISTILGSSFIYFFSGGLKDSTFLESLYFSMVTFVTLGYGDLVPTKSWIKLFASFEALIGAFLIAAFISVFSRKFMR</sequence>
<feature type="transmembrane region" description="Helical" evidence="1">
    <location>
        <begin position="354"/>
        <end position="377"/>
    </location>
</feature>
<dbReference type="EMBL" id="QAXS01000017">
    <property type="protein sequence ID" value="PTV98366.1"/>
    <property type="molecule type" value="Genomic_DNA"/>
</dbReference>
<dbReference type="Proteomes" id="UP000244089">
    <property type="component" value="Unassembled WGS sequence"/>
</dbReference>
<gene>
    <name evidence="3" type="ORF">C8C76_11723</name>
</gene>
<dbReference type="SUPFAM" id="SSF81324">
    <property type="entry name" value="Voltage-gated potassium channels"/>
    <property type="match status" value="1"/>
</dbReference>
<evidence type="ECO:0000259" key="2">
    <source>
        <dbReference type="Pfam" id="PF07885"/>
    </source>
</evidence>